<evidence type="ECO:0000313" key="1">
    <source>
        <dbReference type="EMBL" id="GEK93907.1"/>
    </source>
</evidence>
<comment type="caution">
    <text evidence="1">The sequence shown here is derived from an EMBL/GenBank/DDBJ whole genome shotgun (WGS) entry which is preliminary data.</text>
</comment>
<reference evidence="1 2" key="1">
    <citation type="submission" date="2019-07" db="EMBL/GenBank/DDBJ databases">
        <title>Whole genome shotgun sequence of Gluconobacter wancherniae NBRC 103581.</title>
        <authorList>
            <person name="Hosoyama A."/>
            <person name="Uohara A."/>
            <person name="Ohji S."/>
            <person name="Ichikawa N."/>
        </authorList>
    </citation>
    <scope>NUCLEOTIDE SEQUENCE [LARGE SCALE GENOMIC DNA]</scope>
    <source>
        <strain evidence="1 2">NBRC 103581</strain>
    </source>
</reference>
<dbReference type="GO" id="GO:0015035">
    <property type="term" value="F:protein-disulfide reductase activity"/>
    <property type="evidence" value="ECO:0007669"/>
    <property type="project" value="InterPro"/>
</dbReference>
<evidence type="ECO:0000313" key="2">
    <source>
        <dbReference type="Proteomes" id="UP000321230"/>
    </source>
</evidence>
<name>A0A511B7X1_9PROT</name>
<proteinExistence type="predicted"/>
<dbReference type="InterPro" id="IPR007263">
    <property type="entry name" value="DCC1-like"/>
</dbReference>
<protein>
    <submittedName>
        <fullName evidence="1">Thiol-disulfide oxidoreductase</fullName>
    </submittedName>
</protein>
<organism evidence="1 2">
    <name type="scientific">Gluconobacter wancherniae NBRC 103581</name>
    <dbReference type="NCBI Taxonomy" id="656744"/>
    <lineage>
        <taxon>Bacteria</taxon>
        <taxon>Pseudomonadati</taxon>
        <taxon>Pseudomonadota</taxon>
        <taxon>Alphaproteobacteria</taxon>
        <taxon>Acetobacterales</taxon>
        <taxon>Acetobacteraceae</taxon>
        <taxon>Gluconobacter</taxon>
    </lineage>
</organism>
<dbReference type="InterPro" id="IPR044691">
    <property type="entry name" value="DCC1_Trx"/>
</dbReference>
<dbReference type="Pfam" id="PF04134">
    <property type="entry name" value="DCC1-like"/>
    <property type="match status" value="1"/>
</dbReference>
<sequence>MRSVNPVVTVYHDGGCPLCRREIALMRKLDRRKAIRFVDVTSGSACPLDRKTLLARFHAEEDGRLYSGAAAFATMWRAIPLLRPIGLAARNPVFLRILETLYTVFLRFRPALQKLTRRFS</sequence>
<accession>A0A511B7X1</accession>
<dbReference type="EMBL" id="BJUZ01000002">
    <property type="protein sequence ID" value="GEK93907.1"/>
    <property type="molecule type" value="Genomic_DNA"/>
</dbReference>
<dbReference type="OrthoDB" id="9801773at2"/>
<dbReference type="PANTHER" id="PTHR34290:SF2">
    <property type="entry name" value="OS04G0668800 PROTEIN"/>
    <property type="match status" value="1"/>
</dbReference>
<dbReference type="RefSeq" id="WP_146796279.1">
    <property type="nucleotide sequence ID" value="NZ_BARC01000008.1"/>
</dbReference>
<dbReference type="AlphaFoldDB" id="A0A511B7X1"/>
<gene>
    <name evidence="1" type="ORF">GWA01_16770</name>
</gene>
<dbReference type="PANTHER" id="PTHR34290">
    <property type="entry name" value="SI:CH73-390P7.2"/>
    <property type="match status" value="1"/>
</dbReference>
<keyword evidence="2" id="KW-1185">Reference proteome</keyword>
<dbReference type="Proteomes" id="UP000321230">
    <property type="component" value="Unassembled WGS sequence"/>
</dbReference>